<sequence>MLEGKLGSTPRLLKSRQECLPFHCGSNKGQTDAAPDTGKSQPSTSQPIDVSRWFYNTESTSMTSGRMHLPRQSRHLNHSFT</sequence>
<feature type="compositionally biased region" description="Basic residues" evidence="1">
    <location>
        <begin position="68"/>
        <end position="81"/>
    </location>
</feature>
<evidence type="ECO:0000313" key="3">
    <source>
        <dbReference type="Proteomes" id="UP000324222"/>
    </source>
</evidence>
<gene>
    <name evidence="2" type="ORF">E2C01_046603</name>
</gene>
<evidence type="ECO:0000313" key="2">
    <source>
        <dbReference type="EMBL" id="MPC52727.1"/>
    </source>
</evidence>
<feature type="region of interest" description="Disordered" evidence="1">
    <location>
        <begin position="23"/>
        <end position="81"/>
    </location>
</feature>
<accession>A0A5B7G592</accession>
<name>A0A5B7G592_PORTR</name>
<feature type="compositionally biased region" description="Polar residues" evidence="1">
    <location>
        <begin position="38"/>
        <end position="64"/>
    </location>
</feature>
<dbReference type="Proteomes" id="UP000324222">
    <property type="component" value="Unassembled WGS sequence"/>
</dbReference>
<evidence type="ECO:0000256" key="1">
    <source>
        <dbReference type="SAM" id="MobiDB-lite"/>
    </source>
</evidence>
<keyword evidence="3" id="KW-1185">Reference proteome</keyword>
<proteinExistence type="predicted"/>
<organism evidence="2 3">
    <name type="scientific">Portunus trituberculatus</name>
    <name type="common">Swimming crab</name>
    <name type="synonym">Neptunus trituberculatus</name>
    <dbReference type="NCBI Taxonomy" id="210409"/>
    <lineage>
        <taxon>Eukaryota</taxon>
        <taxon>Metazoa</taxon>
        <taxon>Ecdysozoa</taxon>
        <taxon>Arthropoda</taxon>
        <taxon>Crustacea</taxon>
        <taxon>Multicrustacea</taxon>
        <taxon>Malacostraca</taxon>
        <taxon>Eumalacostraca</taxon>
        <taxon>Eucarida</taxon>
        <taxon>Decapoda</taxon>
        <taxon>Pleocyemata</taxon>
        <taxon>Brachyura</taxon>
        <taxon>Eubrachyura</taxon>
        <taxon>Portunoidea</taxon>
        <taxon>Portunidae</taxon>
        <taxon>Portuninae</taxon>
        <taxon>Portunus</taxon>
    </lineage>
</organism>
<dbReference type="AlphaFoldDB" id="A0A5B7G592"/>
<dbReference type="EMBL" id="VSRR010011104">
    <property type="protein sequence ID" value="MPC52727.1"/>
    <property type="molecule type" value="Genomic_DNA"/>
</dbReference>
<protein>
    <submittedName>
        <fullName evidence="2">Uncharacterized protein</fullName>
    </submittedName>
</protein>
<reference evidence="2 3" key="1">
    <citation type="submission" date="2019-05" db="EMBL/GenBank/DDBJ databases">
        <title>Another draft genome of Portunus trituberculatus and its Hox gene families provides insights of decapod evolution.</title>
        <authorList>
            <person name="Jeong J.-H."/>
            <person name="Song I."/>
            <person name="Kim S."/>
            <person name="Choi T."/>
            <person name="Kim D."/>
            <person name="Ryu S."/>
            <person name="Kim W."/>
        </authorList>
    </citation>
    <scope>NUCLEOTIDE SEQUENCE [LARGE SCALE GENOMIC DNA]</scope>
    <source>
        <tissue evidence="2">Muscle</tissue>
    </source>
</reference>
<comment type="caution">
    <text evidence="2">The sequence shown here is derived from an EMBL/GenBank/DDBJ whole genome shotgun (WGS) entry which is preliminary data.</text>
</comment>